<evidence type="ECO:0000313" key="2">
    <source>
        <dbReference type="EMBL" id="CEP79001.1"/>
    </source>
</evidence>
<keyword evidence="1" id="KW-0812">Transmembrane</keyword>
<dbReference type="STRING" id="1006576.DTL3_1713"/>
<dbReference type="PANTHER" id="PTHR42754:SF1">
    <property type="entry name" value="LIPOPROTEIN"/>
    <property type="match status" value="1"/>
</dbReference>
<keyword evidence="1" id="KW-0472">Membrane</keyword>
<dbReference type="PANTHER" id="PTHR42754">
    <property type="entry name" value="ENDOGLUCANASE"/>
    <property type="match status" value="1"/>
</dbReference>
<keyword evidence="3" id="KW-1185">Reference proteome</keyword>
<evidence type="ECO:0000256" key="1">
    <source>
        <dbReference type="SAM" id="Phobius"/>
    </source>
</evidence>
<dbReference type="KEGG" id="dtn:DTL3_1713"/>
<accession>A0A0C7NM79</accession>
<reference evidence="3" key="1">
    <citation type="submission" date="2014-11" db="EMBL/GenBank/DDBJ databases">
        <authorList>
            <person name="Wibberg D."/>
        </authorList>
    </citation>
    <scope>NUCLEOTIDE SEQUENCE [LARGE SCALE GENOMIC DNA]</scope>
    <source>
        <strain evidence="3">L3</strain>
    </source>
</reference>
<dbReference type="AlphaFoldDB" id="A0A0C7NM79"/>
<keyword evidence="1" id="KW-1133">Transmembrane helix</keyword>
<proteinExistence type="predicted"/>
<dbReference type="OrthoDB" id="43555at2"/>
<sequence length="418" mass="47737">MKRKIPFYIIVAGLGLTFIVSTILLFSKEDISIAYLTTNSEHEKIPFLEYITSEEKAKLTENVGDFYFHQIDEKNTIFKKIKKIGSNQFVLLVEIKDQYYVYFINDNGEIKNKVFIDSGNVKLNDLVINNDNFTFVGQKNGKPYVLNTSKSGSMNWSNILNYQGIFNTIKSTSNGYLVAGQISVNNNVQAYLSLLNQKGDRIWENTFGRENEEKIVDVIVNSNNIIAVGTSNSNIEKQYNLLFLEYSKEGSLIFYDEYGNTVYNEYPKSVASDNQGNIYIGGYASSLNEKEWKSFFMKVSNSIKNNNLLDVEFFEILSIKPLSRIEELKVVDNTVVIAGVCVEQWPNYDVFLEVTNLNGIVLEQKIYGREDQELVYSFEISDEGEIIGVGQINNSENEIYPLLFKTDSNYRIPGLEKP</sequence>
<protein>
    <submittedName>
        <fullName evidence="2">Uncharacterized protein</fullName>
    </submittedName>
</protein>
<name>A0A0C7NM79_DEFTU</name>
<dbReference type="Proteomes" id="UP000032809">
    <property type="component" value="Chromosome I"/>
</dbReference>
<gene>
    <name evidence="2" type="ORF">DTL3_1713</name>
</gene>
<dbReference type="HOGENOM" id="CLU_668788_0_0_0"/>
<evidence type="ECO:0000313" key="3">
    <source>
        <dbReference type="Proteomes" id="UP000032809"/>
    </source>
</evidence>
<dbReference type="RefSeq" id="WP_045088341.1">
    <property type="nucleotide sequence ID" value="NZ_LN824141.1"/>
</dbReference>
<feature type="transmembrane region" description="Helical" evidence="1">
    <location>
        <begin position="7"/>
        <end position="26"/>
    </location>
</feature>
<organism evidence="2 3">
    <name type="scientific">Defluviitoga tunisiensis</name>
    <dbReference type="NCBI Taxonomy" id="1006576"/>
    <lineage>
        <taxon>Bacteria</taxon>
        <taxon>Thermotogati</taxon>
        <taxon>Thermotogota</taxon>
        <taxon>Thermotogae</taxon>
        <taxon>Petrotogales</taxon>
        <taxon>Petrotogaceae</taxon>
        <taxon>Defluviitoga</taxon>
    </lineage>
</organism>
<dbReference type="EMBL" id="LN824141">
    <property type="protein sequence ID" value="CEP79001.1"/>
    <property type="molecule type" value="Genomic_DNA"/>
</dbReference>